<reference evidence="1 2" key="1">
    <citation type="journal article" date="2016" name="Sci. Rep.">
        <title>The Dendrobium catenatum Lindl. genome sequence provides insights into polysaccharide synthase, floral development and adaptive evolution.</title>
        <authorList>
            <person name="Zhang G.Q."/>
            <person name="Xu Q."/>
            <person name="Bian C."/>
            <person name="Tsai W.C."/>
            <person name="Yeh C.M."/>
            <person name="Liu K.W."/>
            <person name="Yoshida K."/>
            <person name="Zhang L.S."/>
            <person name="Chang S.B."/>
            <person name="Chen F."/>
            <person name="Shi Y."/>
            <person name="Su Y.Y."/>
            <person name="Zhang Y.Q."/>
            <person name="Chen L.J."/>
            <person name="Yin Y."/>
            <person name="Lin M."/>
            <person name="Huang H."/>
            <person name="Deng H."/>
            <person name="Wang Z.W."/>
            <person name="Zhu S.L."/>
            <person name="Zhao X."/>
            <person name="Deng C."/>
            <person name="Niu S.C."/>
            <person name="Huang J."/>
            <person name="Wang M."/>
            <person name="Liu G.H."/>
            <person name="Yang H.J."/>
            <person name="Xiao X.J."/>
            <person name="Hsiao Y.Y."/>
            <person name="Wu W.L."/>
            <person name="Chen Y.Y."/>
            <person name="Mitsuda N."/>
            <person name="Ohme-Takagi M."/>
            <person name="Luo Y.B."/>
            <person name="Van de Peer Y."/>
            <person name="Liu Z.J."/>
        </authorList>
    </citation>
    <scope>NUCLEOTIDE SEQUENCE [LARGE SCALE GENOMIC DNA]</scope>
    <source>
        <tissue evidence="1">The whole plant</tissue>
    </source>
</reference>
<keyword evidence="2" id="KW-1185">Reference proteome</keyword>
<dbReference type="Proteomes" id="UP000233837">
    <property type="component" value="Unassembled WGS sequence"/>
</dbReference>
<name>A0A2I0XC41_9ASPA</name>
<evidence type="ECO:0000313" key="1">
    <source>
        <dbReference type="EMBL" id="PKU85497.1"/>
    </source>
</evidence>
<proteinExistence type="predicted"/>
<protein>
    <submittedName>
        <fullName evidence="1">Uncharacterized protein</fullName>
    </submittedName>
</protein>
<dbReference type="AlphaFoldDB" id="A0A2I0XC41"/>
<dbReference type="EMBL" id="KZ501977">
    <property type="protein sequence ID" value="PKU85497.1"/>
    <property type="molecule type" value="Genomic_DNA"/>
</dbReference>
<reference evidence="1 2" key="2">
    <citation type="journal article" date="2017" name="Nature">
        <title>The Apostasia genome and the evolution of orchids.</title>
        <authorList>
            <person name="Zhang G.Q."/>
            <person name="Liu K.W."/>
            <person name="Li Z."/>
            <person name="Lohaus R."/>
            <person name="Hsiao Y.Y."/>
            <person name="Niu S.C."/>
            <person name="Wang J.Y."/>
            <person name="Lin Y.C."/>
            <person name="Xu Q."/>
            <person name="Chen L.J."/>
            <person name="Yoshida K."/>
            <person name="Fujiwara S."/>
            <person name="Wang Z.W."/>
            <person name="Zhang Y.Q."/>
            <person name="Mitsuda N."/>
            <person name="Wang M."/>
            <person name="Liu G.H."/>
            <person name="Pecoraro L."/>
            <person name="Huang H.X."/>
            <person name="Xiao X.J."/>
            <person name="Lin M."/>
            <person name="Wu X.Y."/>
            <person name="Wu W.L."/>
            <person name="Chen Y.Y."/>
            <person name="Chang S.B."/>
            <person name="Sakamoto S."/>
            <person name="Ohme-Takagi M."/>
            <person name="Yagi M."/>
            <person name="Zeng S.J."/>
            <person name="Shen C.Y."/>
            <person name="Yeh C.M."/>
            <person name="Luo Y.B."/>
            <person name="Tsai W.C."/>
            <person name="Van de Peer Y."/>
            <person name="Liu Z.J."/>
        </authorList>
    </citation>
    <scope>NUCLEOTIDE SEQUENCE [LARGE SCALE GENOMIC DNA]</scope>
    <source>
        <tissue evidence="1">The whole plant</tissue>
    </source>
</reference>
<gene>
    <name evidence="1" type="ORF">MA16_Dca003237</name>
</gene>
<accession>A0A2I0XC41</accession>
<evidence type="ECO:0000313" key="2">
    <source>
        <dbReference type="Proteomes" id="UP000233837"/>
    </source>
</evidence>
<organism evidence="1 2">
    <name type="scientific">Dendrobium catenatum</name>
    <dbReference type="NCBI Taxonomy" id="906689"/>
    <lineage>
        <taxon>Eukaryota</taxon>
        <taxon>Viridiplantae</taxon>
        <taxon>Streptophyta</taxon>
        <taxon>Embryophyta</taxon>
        <taxon>Tracheophyta</taxon>
        <taxon>Spermatophyta</taxon>
        <taxon>Magnoliopsida</taxon>
        <taxon>Liliopsida</taxon>
        <taxon>Asparagales</taxon>
        <taxon>Orchidaceae</taxon>
        <taxon>Epidendroideae</taxon>
        <taxon>Malaxideae</taxon>
        <taxon>Dendrobiinae</taxon>
        <taxon>Dendrobium</taxon>
    </lineage>
</organism>
<sequence length="98" mass="11112">MRGRKLFLTKRCSAVRQWIPIIQAAEKASTERREEKEKVQGIRPMGGLFIGREELKKSGATSAPRHQSTLQMGAMPLIRHMCHCHVIDLSCMALPHHP</sequence>